<keyword evidence="3" id="KW-1185">Reference proteome</keyword>
<dbReference type="EMBL" id="JAAEDH010000013">
    <property type="protein sequence ID" value="MBR0655820.1"/>
    <property type="molecule type" value="Genomic_DNA"/>
</dbReference>
<organism evidence="2 3">
    <name type="scientific">Plastoroseomonas arctica</name>
    <dbReference type="NCBI Taxonomy" id="1509237"/>
    <lineage>
        <taxon>Bacteria</taxon>
        <taxon>Pseudomonadati</taxon>
        <taxon>Pseudomonadota</taxon>
        <taxon>Alphaproteobacteria</taxon>
        <taxon>Acetobacterales</taxon>
        <taxon>Acetobacteraceae</taxon>
        <taxon>Plastoroseomonas</taxon>
    </lineage>
</organism>
<reference evidence="2" key="2">
    <citation type="journal article" date="2021" name="Syst. Appl. Microbiol.">
        <title>Roseomonas hellenica sp. nov., isolated from roots of wild-growing Alkanna tinctoria.</title>
        <authorList>
            <person name="Rat A."/>
            <person name="Naranjo H.D."/>
            <person name="Lebbe L."/>
            <person name="Cnockaert M."/>
            <person name="Krigas N."/>
            <person name="Grigoriadou K."/>
            <person name="Maloupa E."/>
            <person name="Willems A."/>
        </authorList>
    </citation>
    <scope>NUCLEOTIDE SEQUENCE</scope>
    <source>
        <strain evidence="2">LMG 28251</strain>
    </source>
</reference>
<evidence type="ECO:0000313" key="3">
    <source>
        <dbReference type="Proteomes" id="UP001196068"/>
    </source>
</evidence>
<dbReference type="AlphaFoldDB" id="A0AAF1K4Y6"/>
<feature type="chain" id="PRO_5042125064" evidence="1">
    <location>
        <begin position="28"/>
        <end position="153"/>
    </location>
</feature>
<keyword evidence="1" id="KW-0732">Signal</keyword>
<dbReference type="RefSeq" id="WP_211874668.1">
    <property type="nucleotide sequence ID" value="NZ_JAAEDH010000013.1"/>
</dbReference>
<sequence length="153" mass="16047">MPMPSPSRRALFAAALPCLMPLRAALAFELVSREEVAASAAGPTPPLTRSVIIGGPNIEVDSPGGSLSSGQPVAFRLRFVPADGAPIDPASFRAYYGSFGIDITGRIQPRARISAQGLVAEDVTVPAGQHRVLLTIADTQGRVGRREVRFSVA</sequence>
<evidence type="ECO:0000256" key="1">
    <source>
        <dbReference type="SAM" id="SignalP"/>
    </source>
</evidence>
<name>A0AAF1K4Y6_9PROT</name>
<feature type="signal peptide" evidence="1">
    <location>
        <begin position="1"/>
        <end position="27"/>
    </location>
</feature>
<protein>
    <submittedName>
        <fullName evidence="2">Uncharacterized protein</fullName>
    </submittedName>
</protein>
<reference evidence="2" key="1">
    <citation type="submission" date="2020-01" db="EMBL/GenBank/DDBJ databases">
        <authorList>
            <person name="Rat A."/>
        </authorList>
    </citation>
    <scope>NUCLEOTIDE SEQUENCE</scope>
    <source>
        <strain evidence="2">LMG 28251</strain>
    </source>
</reference>
<accession>A0AAF1K4Y6</accession>
<dbReference type="Proteomes" id="UP001196068">
    <property type="component" value="Unassembled WGS sequence"/>
</dbReference>
<comment type="caution">
    <text evidence="2">The sequence shown here is derived from an EMBL/GenBank/DDBJ whole genome shotgun (WGS) entry which is preliminary data.</text>
</comment>
<evidence type="ECO:0000313" key="2">
    <source>
        <dbReference type="EMBL" id="MBR0655820.1"/>
    </source>
</evidence>
<proteinExistence type="predicted"/>
<gene>
    <name evidence="2" type="ORF">GXW79_12120</name>
</gene>